<proteinExistence type="predicted"/>
<protein>
    <submittedName>
        <fullName evidence="1">Uncharacterized protein</fullName>
    </submittedName>
</protein>
<dbReference type="EMBL" id="JAIWYP010000009">
    <property type="protein sequence ID" value="KAH3777972.1"/>
    <property type="molecule type" value="Genomic_DNA"/>
</dbReference>
<reference evidence="1" key="1">
    <citation type="journal article" date="2019" name="bioRxiv">
        <title>The Genome of the Zebra Mussel, Dreissena polymorpha: A Resource for Invasive Species Research.</title>
        <authorList>
            <person name="McCartney M.A."/>
            <person name="Auch B."/>
            <person name="Kono T."/>
            <person name="Mallez S."/>
            <person name="Zhang Y."/>
            <person name="Obille A."/>
            <person name="Becker A."/>
            <person name="Abrahante J.E."/>
            <person name="Garbe J."/>
            <person name="Badalamenti J.P."/>
            <person name="Herman A."/>
            <person name="Mangelson H."/>
            <person name="Liachko I."/>
            <person name="Sullivan S."/>
            <person name="Sone E.D."/>
            <person name="Koren S."/>
            <person name="Silverstein K.A.T."/>
            <person name="Beckman K.B."/>
            <person name="Gohl D.M."/>
        </authorList>
    </citation>
    <scope>NUCLEOTIDE SEQUENCE</scope>
    <source>
        <strain evidence="1">Duluth1</strain>
        <tissue evidence="1">Whole animal</tissue>
    </source>
</reference>
<reference evidence="1" key="2">
    <citation type="submission" date="2020-11" db="EMBL/GenBank/DDBJ databases">
        <authorList>
            <person name="McCartney M.A."/>
            <person name="Auch B."/>
            <person name="Kono T."/>
            <person name="Mallez S."/>
            <person name="Becker A."/>
            <person name="Gohl D.M."/>
            <person name="Silverstein K.A.T."/>
            <person name="Koren S."/>
            <person name="Bechman K.B."/>
            <person name="Herman A."/>
            <person name="Abrahante J.E."/>
            <person name="Garbe J."/>
        </authorList>
    </citation>
    <scope>NUCLEOTIDE SEQUENCE</scope>
    <source>
        <strain evidence="1">Duluth1</strain>
        <tissue evidence="1">Whole animal</tissue>
    </source>
</reference>
<organism evidence="1 2">
    <name type="scientific">Dreissena polymorpha</name>
    <name type="common">Zebra mussel</name>
    <name type="synonym">Mytilus polymorpha</name>
    <dbReference type="NCBI Taxonomy" id="45954"/>
    <lineage>
        <taxon>Eukaryota</taxon>
        <taxon>Metazoa</taxon>
        <taxon>Spiralia</taxon>
        <taxon>Lophotrochozoa</taxon>
        <taxon>Mollusca</taxon>
        <taxon>Bivalvia</taxon>
        <taxon>Autobranchia</taxon>
        <taxon>Heteroconchia</taxon>
        <taxon>Euheterodonta</taxon>
        <taxon>Imparidentia</taxon>
        <taxon>Neoheterodontei</taxon>
        <taxon>Myida</taxon>
        <taxon>Dreissenoidea</taxon>
        <taxon>Dreissenidae</taxon>
        <taxon>Dreissena</taxon>
    </lineage>
</organism>
<accession>A0A9D4ECR7</accession>
<dbReference type="Proteomes" id="UP000828390">
    <property type="component" value="Unassembled WGS sequence"/>
</dbReference>
<name>A0A9D4ECR7_DREPO</name>
<evidence type="ECO:0000313" key="1">
    <source>
        <dbReference type="EMBL" id="KAH3777972.1"/>
    </source>
</evidence>
<comment type="caution">
    <text evidence="1">The sequence shown here is derived from an EMBL/GenBank/DDBJ whole genome shotgun (WGS) entry which is preliminary data.</text>
</comment>
<sequence length="91" mass="10126">MNTIFYNLVTSVSCTVRSAVGSTCGPYTFAHSLRSLLVVMSLLSYLAQRSLMFFSILRLTGLTLLVDWPSLRYLNSYCTFSASARSAGIRR</sequence>
<gene>
    <name evidence="1" type="ORF">DPMN_179423</name>
</gene>
<dbReference type="AlphaFoldDB" id="A0A9D4ECR7"/>
<keyword evidence="2" id="KW-1185">Reference proteome</keyword>
<evidence type="ECO:0000313" key="2">
    <source>
        <dbReference type="Proteomes" id="UP000828390"/>
    </source>
</evidence>